<dbReference type="InterPro" id="IPR013538">
    <property type="entry name" value="ASHA1/2-like_C"/>
</dbReference>
<accession>A0ABS8U2Y0</accession>
<dbReference type="SUPFAM" id="SSF55961">
    <property type="entry name" value="Bet v1-like"/>
    <property type="match status" value="1"/>
</dbReference>
<feature type="domain" description="Activator of Hsp90 ATPase homologue 1/2-like C-terminal" evidence="2">
    <location>
        <begin position="14"/>
        <end position="145"/>
    </location>
</feature>
<keyword evidence="4" id="KW-1185">Reference proteome</keyword>
<dbReference type="InterPro" id="IPR023393">
    <property type="entry name" value="START-like_dom_sf"/>
</dbReference>
<sequence>MKNVPIVKQVEIAASPEKVWRVLFNNELNRQWLSYFSAGTFAETDWREGSRVTFADGSNNGITGFILVGKPHTEVVIEYDGFILNGVTDTTSEDAQNYKGAKESYLLTENNGHTVLAISSDMGEEHFDQMSAAWDEALLKIKSMAESL</sequence>
<dbReference type="CDD" id="cd07814">
    <property type="entry name" value="SRPBCC_CalC_Aha1-like"/>
    <property type="match status" value="1"/>
</dbReference>
<proteinExistence type="inferred from homology"/>
<gene>
    <name evidence="3" type="ORF">LT679_12755</name>
</gene>
<organism evidence="3 4">
    <name type="scientific">Mucilaginibacter roseus</name>
    <dbReference type="NCBI Taxonomy" id="1528868"/>
    <lineage>
        <taxon>Bacteria</taxon>
        <taxon>Pseudomonadati</taxon>
        <taxon>Bacteroidota</taxon>
        <taxon>Sphingobacteriia</taxon>
        <taxon>Sphingobacteriales</taxon>
        <taxon>Sphingobacteriaceae</taxon>
        <taxon>Mucilaginibacter</taxon>
    </lineage>
</organism>
<dbReference type="Pfam" id="PF08327">
    <property type="entry name" value="AHSA1"/>
    <property type="match status" value="1"/>
</dbReference>
<comment type="similarity">
    <text evidence="1">Belongs to the AHA1 family.</text>
</comment>
<dbReference type="EMBL" id="JAJPWV010000003">
    <property type="protein sequence ID" value="MCD8741478.1"/>
    <property type="molecule type" value="Genomic_DNA"/>
</dbReference>
<evidence type="ECO:0000313" key="4">
    <source>
        <dbReference type="Proteomes" id="UP001199919"/>
    </source>
</evidence>
<dbReference type="RefSeq" id="WP_232177978.1">
    <property type="nucleotide sequence ID" value="NZ_JAJPWV010000003.1"/>
</dbReference>
<evidence type="ECO:0000313" key="3">
    <source>
        <dbReference type="EMBL" id="MCD8741478.1"/>
    </source>
</evidence>
<comment type="caution">
    <text evidence="3">The sequence shown here is derived from an EMBL/GenBank/DDBJ whole genome shotgun (WGS) entry which is preliminary data.</text>
</comment>
<reference evidence="3 4" key="1">
    <citation type="submission" date="2021-12" db="EMBL/GenBank/DDBJ databases">
        <title>Mucilaginibacter roseus genome.</title>
        <authorList>
            <person name="Ferreira J.R."/>
            <person name="Newman J.D."/>
        </authorList>
    </citation>
    <scope>NUCLEOTIDE SEQUENCE [LARGE SCALE GENOMIC DNA]</scope>
    <source>
        <strain evidence="3 4">LMG 28454</strain>
    </source>
</reference>
<protein>
    <submittedName>
        <fullName evidence="3">SRPBCC domain-containing protein</fullName>
    </submittedName>
</protein>
<dbReference type="Gene3D" id="3.30.530.20">
    <property type="match status" value="1"/>
</dbReference>
<evidence type="ECO:0000256" key="1">
    <source>
        <dbReference type="ARBA" id="ARBA00006817"/>
    </source>
</evidence>
<dbReference type="Proteomes" id="UP001199919">
    <property type="component" value="Unassembled WGS sequence"/>
</dbReference>
<evidence type="ECO:0000259" key="2">
    <source>
        <dbReference type="Pfam" id="PF08327"/>
    </source>
</evidence>
<name>A0ABS8U2Y0_9SPHI</name>